<evidence type="ECO:0000313" key="1">
    <source>
        <dbReference type="EMBL" id="GAI90395.1"/>
    </source>
</evidence>
<gene>
    <name evidence="1" type="ORF">S12H4_32420</name>
</gene>
<name>X1TS61_9ZZZZ</name>
<accession>X1TS61</accession>
<dbReference type="AlphaFoldDB" id="X1TS61"/>
<dbReference type="EMBL" id="BARW01019017">
    <property type="protein sequence ID" value="GAI90395.1"/>
    <property type="molecule type" value="Genomic_DNA"/>
</dbReference>
<organism evidence="1">
    <name type="scientific">marine sediment metagenome</name>
    <dbReference type="NCBI Taxonomy" id="412755"/>
    <lineage>
        <taxon>unclassified sequences</taxon>
        <taxon>metagenomes</taxon>
        <taxon>ecological metagenomes</taxon>
    </lineage>
</organism>
<proteinExistence type="predicted"/>
<sequence length="61" mass="7267">MVEQEENKKEEFAKEFMTDEGLKGKARRIKIMNIIEKVGYNKDKIKVAYLRSTISERIHHD</sequence>
<reference evidence="1" key="1">
    <citation type="journal article" date="2014" name="Front. Microbiol.">
        <title>High frequency of phylogenetically diverse reductive dehalogenase-homologous genes in deep subseafloor sedimentary metagenomes.</title>
        <authorList>
            <person name="Kawai M."/>
            <person name="Futagami T."/>
            <person name="Toyoda A."/>
            <person name="Takaki Y."/>
            <person name="Nishi S."/>
            <person name="Hori S."/>
            <person name="Arai W."/>
            <person name="Tsubouchi T."/>
            <person name="Morono Y."/>
            <person name="Uchiyama I."/>
            <person name="Ito T."/>
            <person name="Fujiyama A."/>
            <person name="Inagaki F."/>
            <person name="Takami H."/>
        </authorList>
    </citation>
    <scope>NUCLEOTIDE SEQUENCE</scope>
    <source>
        <strain evidence="1">Expedition CK06-06</strain>
    </source>
</reference>
<comment type="caution">
    <text evidence="1">The sequence shown here is derived from an EMBL/GenBank/DDBJ whole genome shotgun (WGS) entry which is preliminary data.</text>
</comment>
<protein>
    <submittedName>
        <fullName evidence="1">Uncharacterized protein</fullName>
    </submittedName>
</protein>